<sequence>MGDFKKALIGLSEDGSKEGSNQSSSSALTINPIASLIIHLSKLPLMNSMAGTFFNGLDQFKRMLGTHPLPLIEEKFAEDRSLGKKIGNASEDGGLYYFDEDTDEYIQAQTTRQGNQRREEDLVPPTTCHDSDLDLGNSQVPLPAINTDDLPIALRKVEVEMPKTIEEALLKKEWKNTVEEEMKALEKNGTWEVVSKPRDVIPVGKLACLKKRLAEEFEIKDLGPLRYFLGMEIARNKYGIFVSQRKYVLDLLKEIGLLGCKPVDTPVDCNAKITD</sequence>
<dbReference type="AlphaFoldDB" id="A0A438I9Y5"/>
<dbReference type="EMBL" id="QGNW01000129">
    <property type="protein sequence ID" value="RVW93500.1"/>
    <property type="molecule type" value="Genomic_DNA"/>
</dbReference>
<proteinExistence type="predicted"/>
<dbReference type="InterPro" id="IPR013103">
    <property type="entry name" value="RVT_2"/>
</dbReference>
<organism evidence="3 4">
    <name type="scientific">Vitis vinifera</name>
    <name type="common">Grape</name>
    <dbReference type="NCBI Taxonomy" id="29760"/>
    <lineage>
        <taxon>Eukaryota</taxon>
        <taxon>Viridiplantae</taxon>
        <taxon>Streptophyta</taxon>
        <taxon>Embryophyta</taxon>
        <taxon>Tracheophyta</taxon>
        <taxon>Spermatophyta</taxon>
        <taxon>Magnoliopsida</taxon>
        <taxon>eudicotyledons</taxon>
        <taxon>Gunneridae</taxon>
        <taxon>Pentapetalae</taxon>
        <taxon>rosids</taxon>
        <taxon>Vitales</taxon>
        <taxon>Vitaceae</taxon>
        <taxon>Viteae</taxon>
        <taxon>Vitis</taxon>
    </lineage>
</organism>
<dbReference type="Proteomes" id="UP000288805">
    <property type="component" value="Unassembled WGS sequence"/>
</dbReference>
<evidence type="ECO:0000313" key="3">
    <source>
        <dbReference type="EMBL" id="RVW93500.1"/>
    </source>
</evidence>
<feature type="region of interest" description="Disordered" evidence="1">
    <location>
        <begin position="110"/>
        <end position="133"/>
    </location>
</feature>
<name>A0A438I9Y5_VITVI</name>
<dbReference type="Pfam" id="PF07727">
    <property type="entry name" value="RVT_2"/>
    <property type="match status" value="1"/>
</dbReference>
<evidence type="ECO:0000313" key="4">
    <source>
        <dbReference type="Proteomes" id="UP000288805"/>
    </source>
</evidence>
<protein>
    <submittedName>
        <fullName evidence="3">Putative mitochondrial protein</fullName>
    </submittedName>
</protein>
<gene>
    <name evidence="3" type="primary">AtMg00810_142</name>
    <name evidence="3" type="ORF">CK203_035056</name>
</gene>
<reference evidence="3 4" key="1">
    <citation type="journal article" date="2018" name="PLoS Genet.">
        <title>Population sequencing reveals clonal diversity and ancestral inbreeding in the grapevine cultivar Chardonnay.</title>
        <authorList>
            <person name="Roach M.J."/>
            <person name="Johnson D.L."/>
            <person name="Bohlmann J."/>
            <person name="van Vuuren H.J."/>
            <person name="Jones S.J."/>
            <person name="Pretorius I.S."/>
            <person name="Schmidt S.A."/>
            <person name="Borneman A.R."/>
        </authorList>
    </citation>
    <scope>NUCLEOTIDE SEQUENCE [LARGE SCALE GENOMIC DNA]</scope>
    <source>
        <strain evidence="4">cv. Chardonnay</strain>
        <tissue evidence="3">Leaf</tissue>
    </source>
</reference>
<evidence type="ECO:0000256" key="1">
    <source>
        <dbReference type="SAM" id="MobiDB-lite"/>
    </source>
</evidence>
<accession>A0A438I9Y5</accession>
<comment type="caution">
    <text evidence="3">The sequence shown here is derived from an EMBL/GenBank/DDBJ whole genome shotgun (WGS) entry which is preliminary data.</text>
</comment>
<evidence type="ECO:0000259" key="2">
    <source>
        <dbReference type="Pfam" id="PF07727"/>
    </source>
</evidence>
<feature type="domain" description="Reverse transcriptase Ty1/copia-type" evidence="2">
    <location>
        <begin position="205"/>
        <end position="267"/>
    </location>
</feature>